<evidence type="ECO:0000256" key="4">
    <source>
        <dbReference type="ARBA" id="ARBA00022723"/>
    </source>
</evidence>
<evidence type="ECO:0000256" key="6">
    <source>
        <dbReference type="ARBA" id="ARBA00022833"/>
    </source>
</evidence>
<dbReference type="InterPro" id="IPR018497">
    <property type="entry name" value="Peptidase_M13_C"/>
</dbReference>
<evidence type="ECO:0000256" key="2">
    <source>
        <dbReference type="ARBA" id="ARBA00007357"/>
    </source>
</evidence>
<dbReference type="InterPro" id="IPR008753">
    <property type="entry name" value="Peptidase_M13_N"/>
</dbReference>
<comment type="similarity">
    <text evidence="2">Belongs to the peptidase M13 family.</text>
</comment>
<accession>A0A7R9GCX9</accession>
<sequence>MRGFSSSVSGGWAVLRNWNQNTFDHQNVLKKLHATYRVEPFFSIRVVPDDKNPGSTIVKIGPAKLSLPDKSYYTRSPDDPMVLAFERFVEDTVREFGASGPDAKAFAENMFHLEKRIAMFTPDLQDSENPVTTYNRISLKSLKTIAGSVPWLEIVREVYPDAEVSQTTPVLIVSKQYVQDVSQLFYANDQHKKCGHRGYVIEDGKVVKCELHPHFRALNNFLMWKLAEAMVPFLSSHFRAIYDLYAVAVSGARKPFERWEVCANVLEQNFGFAVGALSWDRTLNREEIINTVEEMFHRMRKEFIRHVEDNDLLSDEMKARNIEKIETMKLIVGYPERMVQSEYLNAMYEKMTVQRGAFYRNILYGAYFRRMTEQQALRSTDQDYVWRDVLLADQPSYVHQSNVLVVPPHVLRAPFFNRKFPRSFNYGSVGTLIGKAMMSALDEIGVHYSPDGLLDPILKIDVNASVIDDFEPSPLRATSNHLVVPRECLRKAFMELELGNANEVARAVNCSSVDIAGVRLALRALEASFEDADEPPQPGLPYFPQGIFFLSYSQMFCGEVRENQEEIDLISSRCFSPKTRLRAALTQLDEFGDAFECDGGDWSSSTRKQQGRLSSPSEKRLTDSQSKRP</sequence>
<dbReference type="Pfam" id="PF05649">
    <property type="entry name" value="Peptidase_M13_N"/>
    <property type="match status" value="1"/>
</dbReference>
<gene>
    <name evidence="11" type="ORF">NMOB1V02_LOCUS5518</name>
</gene>
<evidence type="ECO:0000313" key="11">
    <source>
        <dbReference type="EMBL" id="CAD7277795.1"/>
    </source>
</evidence>
<keyword evidence="6" id="KW-0862">Zinc</keyword>
<dbReference type="Gene3D" id="3.40.390.10">
    <property type="entry name" value="Collagenase (Catalytic Domain)"/>
    <property type="match status" value="1"/>
</dbReference>
<organism evidence="11">
    <name type="scientific">Notodromas monacha</name>
    <dbReference type="NCBI Taxonomy" id="399045"/>
    <lineage>
        <taxon>Eukaryota</taxon>
        <taxon>Metazoa</taxon>
        <taxon>Ecdysozoa</taxon>
        <taxon>Arthropoda</taxon>
        <taxon>Crustacea</taxon>
        <taxon>Oligostraca</taxon>
        <taxon>Ostracoda</taxon>
        <taxon>Podocopa</taxon>
        <taxon>Podocopida</taxon>
        <taxon>Cypridocopina</taxon>
        <taxon>Cypridoidea</taxon>
        <taxon>Cyprididae</taxon>
        <taxon>Notodromas</taxon>
    </lineage>
</organism>
<comment type="cofactor">
    <cofactor evidence="1">
        <name>Zn(2+)</name>
        <dbReference type="ChEBI" id="CHEBI:29105"/>
    </cofactor>
</comment>
<feature type="compositionally biased region" description="Basic and acidic residues" evidence="8">
    <location>
        <begin position="617"/>
        <end position="629"/>
    </location>
</feature>
<evidence type="ECO:0000259" key="9">
    <source>
        <dbReference type="Pfam" id="PF01431"/>
    </source>
</evidence>
<dbReference type="EMBL" id="CAJPEX010001011">
    <property type="protein sequence ID" value="CAG0917947.1"/>
    <property type="molecule type" value="Genomic_DNA"/>
</dbReference>
<keyword evidence="3" id="KW-0645">Protease</keyword>
<dbReference type="CDD" id="cd08662">
    <property type="entry name" value="M13"/>
    <property type="match status" value="1"/>
</dbReference>
<dbReference type="InterPro" id="IPR024079">
    <property type="entry name" value="MetalloPept_cat_dom_sf"/>
</dbReference>
<dbReference type="PANTHER" id="PTHR11733:SF228">
    <property type="entry name" value="PROTEIN GONE EARLY"/>
    <property type="match status" value="1"/>
</dbReference>
<feature type="compositionally biased region" description="Polar residues" evidence="8">
    <location>
        <begin position="602"/>
        <end position="616"/>
    </location>
</feature>
<keyword evidence="5" id="KW-0378">Hydrolase</keyword>
<dbReference type="EMBL" id="OA883048">
    <property type="protein sequence ID" value="CAD7277795.1"/>
    <property type="molecule type" value="Genomic_DNA"/>
</dbReference>
<keyword evidence="7" id="KW-0482">Metalloprotease</keyword>
<dbReference type="Gene3D" id="1.10.1380.10">
    <property type="entry name" value="Neutral endopeptidase , domain2"/>
    <property type="match status" value="1"/>
</dbReference>
<dbReference type="OrthoDB" id="7867452at2759"/>
<name>A0A7R9GCX9_9CRUS</name>
<evidence type="ECO:0000259" key="10">
    <source>
        <dbReference type="Pfam" id="PF05649"/>
    </source>
</evidence>
<evidence type="ECO:0000256" key="3">
    <source>
        <dbReference type="ARBA" id="ARBA00022670"/>
    </source>
</evidence>
<feature type="domain" description="Peptidase M13 N-terminal" evidence="10">
    <location>
        <begin position="12"/>
        <end position="335"/>
    </location>
</feature>
<keyword evidence="12" id="KW-1185">Reference proteome</keyword>
<dbReference type="InterPro" id="IPR000718">
    <property type="entry name" value="Peptidase_M13"/>
</dbReference>
<dbReference type="GO" id="GO:0004222">
    <property type="term" value="F:metalloendopeptidase activity"/>
    <property type="evidence" value="ECO:0007669"/>
    <property type="project" value="InterPro"/>
</dbReference>
<dbReference type="SUPFAM" id="SSF55486">
    <property type="entry name" value="Metalloproteases ('zincins'), catalytic domain"/>
    <property type="match status" value="1"/>
</dbReference>
<feature type="domain" description="Peptidase M13 C-terminal" evidence="9">
    <location>
        <begin position="397"/>
        <end position="608"/>
    </location>
</feature>
<proteinExistence type="inferred from homology"/>
<evidence type="ECO:0000256" key="5">
    <source>
        <dbReference type="ARBA" id="ARBA00022801"/>
    </source>
</evidence>
<dbReference type="PANTHER" id="PTHR11733">
    <property type="entry name" value="ZINC METALLOPROTEASE FAMILY M13 NEPRILYSIN-RELATED"/>
    <property type="match status" value="1"/>
</dbReference>
<dbReference type="PROSITE" id="PS51885">
    <property type="entry name" value="NEPRILYSIN"/>
    <property type="match status" value="1"/>
</dbReference>
<keyword evidence="4" id="KW-0479">Metal-binding</keyword>
<dbReference type="GO" id="GO:0046872">
    <property type="term" value="F:metal ion binding"/>
    <property type="evidence" value="ECO:0007669"/>
    <property type="project" value="UniProtKB-KW"/>
</dbReference>
<feature type="region of interest" description="Disordered" evidence="8">
    <location>
        <begin position="598"/>
        <end position="629"/>
    </location>
</feature>
<evidence type="ECO:0000256" key="7">
    <source>
        <dbReference type="ARBA" id="ARBA00023049"/>
    </source>
</evidence>
<dbReference type="GO" id="GO:0005886">
    <property type="term" value="C:plasma membrane"/>
    <property type="evidence" value="ECO:0007669"/>
    <property type="project" value="TreeGrafter"/>
</dbReference>
<reference evidence="11" key="1">
    <citation type="submission" date="2020-11" db="EMBL/GenBank/DDBJ databases">
        <authorList>
            <person name="Tran Van P."/>
        </authorList>
    </citation>
    <scope>NUCLEOTIDE SEQUENCE</scope>
</reference>
<evidence type="ECO:0000256" key="8">
    <source>
        <dbReference type="SAM" id="MobiDB-lite"/>
    </source>
</evidence>
<dbReference type="GO" id="GO:0016485">
    <property type="term" value="P:protein processing"/>
    <property type="evidence" value="ECO:0007669"/>
    <property type="project" value="TreeGrafter"/>
</dbReference>
<evidence type="ECO:0000313" key="12">
    <source>
        <dbReference type="Proteomes" id="UP000678499"/>
    </source>
</evidence>
<protein>
    <submittedName>
        <fullName evidence="11">Uncharacterized protein</fullName>
    </submittedName>
</protein>
<dbReference type="InterPro" id="IPR042089">
    <property type="entry name" value="Peptidase_M13_dom_2"/>
</dbReference>
<dbReference type="AlphaFoldDB" id="A0A7R9GCX9"/>
<dbReference type="Proteomes" id="UP000678499">
    <property type="component" value="Unassembled WGS sequence"/>
</dbReference>
<dbReference type="Pfam" id="PF01431">
    <property type="entry name" value="Peptidase_M13"/>
    <property type="match status" value="1"/>
</dbReference>
<evidence type="ECO:0000256" key="1">
    <source>
        <dbReference type="ARBA" id="ARBA00001947"/>
    </source>
</evidence>